<evidence type="ECO:0000313" key="3">
    <source>
        <dbReference type="Proteomes" id="UP000429607"/>
    </source>
</evidence>
<dbReference type="Proteomes" id="UP000429607">
    <property type="component" value="Unassembled WGS sequence"/>
</dbReference>
<protein>
    <recommendedName>
        <fullName evidence="4">Secreted protein</fullName>
    </recommendedName>
</protein>
<accession>A0A6A3I5B6</accession>
<organism evidence="2 3">
    <name type="scientific">Phytophthora rubi</name>
    <dbReference type="NCBI Taxonomy" id="129364"/>
    <lineage>
        <taxon>Eukaryota</taxon>
        <taxon>Sar</taxon>
        <taxon>Stramenopiles</taxon>
        <taxon>Oomycota</taxon>
        <taxon>Peronosporomycetes</taxon>
        <taxon>Peronosporales</taxon>
        <taxon>Peronosporaceae</taxon>
        <taxon>Phytophthora</taxon>
    </lineage>
</organism>
<feature type="chain" id="PRO_5025330181" description="Secreted protein" evidence="1">
    <location>
        <begin position="16"/>
        <end position="68"/>
    </location>
</feature>
<dbReference type="AlphaFoldDB" id="A0A6A3I5B6"/>
<feature type="signal peptide" evidence="1">
    <location>
        <begin position="1"/>
        <end position="15"/>
    </location>
</feature>
<keyword evidence="1" id="KW-0732">Signal</keyword>
<evidence type="ECO:0000256" key="1">
    <source>
        <dbReference type="SAM" id="SignalP"/>
    </source>
</evidence>
<gene>
    <name evidence="2" type="ORF">PR001_g25280</name>
</gene>
<evidence type="ECO:0008006" key="4">
    <source>
        <dbReference type="Google" id="ProtNLM"/>
    </source>
</evidence>
<comment type="caution">
    <text evidence="2">The sequence shown here is derived from an EMBL/GenBank/DDBJ whole genome shotgun (WGS) entry which is preliminary data.</text>
</comment>
<name>A0A6A3I5B6_9STRA</name>
<sequence length="68" mass="7177">MVIRVVLLIIQGVQGVIHPDATSFVVIRLHSLLHSNLGTLLHLGLEKGGLHLGCDGCDSSGLLRCHSG</sequence>
<evidence type="ECO:0000313" key="2">
    <source>
        <dbReference type="EMBL" id="KAE8976897.1"/>
    </source>
</evidence>
<reference evidence="2 3" key="1">
    <citation type="submission" date="2018-09" db="EMBL/GenBank/DDBJ databases">
        <title>Genomic investigation of the strawberry pathogen Phytophthora fragariae indicates pathogenicity is determined by transcriptional variation in three key races.</title>
        <authorList>
            <person name="Adams T.M."/>
            <person name="Armitage A.D."/>
            <person name="Sobczyk M.K."/>
            <person name="Bates H.J."/>
            <person name="Dunwell J.M."/>
            <person name="Nellist C.F."/>
            <person name="Harrison R.J."/>
        </authorList>
    </citation>
    <scope>NUCLEOTIDE SEQUENCE [LARGE SCALE GENOMIC DNA]</scope>
    <source>
        <strain evidence="2 3">SCRP249</strain>
    </source>
</reference>
<dbReference type="EMBL" id="QXFV01003423">
    <property type="protein sequence ID" value="KAE8976897.1"/>
    <property type="molecule type" value="Genomic_DNA"/>
</dbReference>
<proteinExistence type="predicted"/>